<organism evidence="4 5">
    <name type="scientific">Acanthamoeba castellanii (strain ATCC 30010 / Neff)</name>
    <dbReference type="NCBI Taxonomy" id="1257118"/>
    <lineage>
        <taxon>Eukaryota</taxon>
        <taxon>Amoebozoa</taxon>
        <taxon>Discosea</taxon>
        <taxon>Longamoebia</taxon>
        <taxon>Centramoebida</taxon>
        <taxon>Acanthamoebidae</taxon>
        <taxon>Acanthamoeba</taxon>
    </lineage>
</organism>
<dbReference type="Pfam" id="PF12937">
    <property type="entry name" value="F-box-like"/>
    <property type="match status" value="1"/>
</dbReference>
<proteinExistence type="predicted"/>
<dbReference type="PROSITE" id="PS00626">
    <property type="entry name" value="RCC1_2"/>
    <property type="match status" value="1"/>
</dbReference>
<dbReference type="InterPro" id="IPR009091">
    <property type="entry name" value="RCC1/BLIP-II"/>
</dbReference>
<dbReference type="PRINTS" id="PR00633">
    <property type="entry name" value="RCCNDNSATION"/>
</dbReference>
<dbReference type="SUPFAM" id="SSF81383">
    <property type="entry name" value="F-box domain"/>
    <property type="match status" value="1"/>
</dbReference>
<dbReference type="InterPro" id="IPR000408">
    <property type="entry name" value="Reg_chr_condens"/>
</dbReference>
<dbReference type="RefSeq" id="XP_004342309.1">
    <property type="nucleotide sequence ID" value="XM_004342260.1"/>
</dbReference>
<dbReference type="STRING" id="1257118.L8H3X0"/>
<feature type="compositionally biased region" description="Basic and acidic residues" evidence="2">
    <location>
        <begin position="207"/>
        <end position="216"/>
    </location>
</feature>
<dbReference type="Pfam" id="PF00415">
    <property type="entry name" value="RCC1"/>
    <property type="match status" value="2"/>
</dbReference>
<dbReference type="PANTHER" id="PTHR45982:SF1">
    <property type="entry name" value="REGULATOR OF CHROMOSOME CONDENSATION"/>
    <property type="match status" value="1"/>
</dbReference>
<dbReference type="VEuPathDB" id="AmoebaDB:ACA1_116710"/>
<feature type="repeat" description="RCC1" evidence="1">
    <location>
        <begin position="114"/>
        <end position="167"/>
    </location>
</feature>
<dbReference type="Proteomes" id="UP000011083">
    <property type="component" value="Unassembled WGS sequence"/>
</dbReference>
<protein>
    <recommendedName>
        <fullName evidence="3">F-box domain-containing protein</fullName>
    </recommendedName>
</protein>
<dbReference type="InterPro" id="IPR051553">
    <property type="entry name" value="Ran_GTPase-activating"/>
</dbReference>
<dbReference type="Pfam" id="PF13540">
    <property type="entry name" value="RCC1_2"/>
    <property type="match status" value="1"/>
</dbReference>
<evidence type="ECO:0000256" key="2">
    <source>
        <dbReference type="SAM" id="MobiDB-lite"/>
    </source>
</evidence>
<accession>L8H3X0</accession>
<keyword evidence="5" id="KW-1185">Reference proteome</keyword>
<dbReference type="GeneID" id="14921045"/>
<evidence type="ECO:0000259" key="3">
    <source>
        <dbReference type="Pfam" id="PF12937"/>
    </source>
</evidence>
<gene>
    <name evidence="4" type="ORF">ACA1_116710</name>
</gene>
<dbReference type="Gene3D" id="2.130.10.30">
    <property type="entry name" value="Regulator of chromosome condensation 1/beta-lactamase-inhibitor protein II"/>
    <property type="match status" value="2"/>
</dbReference>
<sequence>MGHAATSAVISTVEPGTEGGVEEEVFQSKELMSMVVSLSDMSITDLSRFALVCRRWRDVARDPLFPFRLSQALCVGTIEKDVRPEFVWLSTLRSERVVSASAGGSHCLFLTSSGRVYGMGTNAQGRLGLNHSVHACRSPEFVSSLGKPGKVFAFGSNTNGELGLGTNTSPVTPVILGHGDEACLMTPKPIAVSEHDEQLYAWGRNEHGELGRKDKSNQSLPTPLKVGQGEPIDSITTGTWHSLVLTKEGCCYTFGTGRASLGSKDTAWQPTIVPGLEDQKVIAMAGGDDHSRIGRHNGDALTRAERLGGGLGNKGRPFAVTAGDNFSVVLL</sequence>
<feature type="domain" description="F-box" evidence="3">
    <location>
        <begin position="40"/>
        <end position="64"/>
    </location>
</feature>
<dbReference type="SUPFAM" id="SSF50985">
    <property type="entry name" value="RCC1/BLIP-II"/>
    <property type="match status" value="1"/>
</dbReference>
<reference evidence="4 5" key="1">
    <citation type="journal article" date="2013" name="Genome Biol.">
        <title>Genome of Acanthamoeba castellanii highlights extensive lateral gene transfer and early evolution of tyrosine kinase signaling.</title>
        <authorList>
            <person name="Clarke M."/>
            <person name="Lohan A.J."/>
            <person name="Liu B."/>
            <person name="Lagkouvardos I."/>
            <person name="Roy S."/>
            <person name="Zafar N."/>
            <person name="Bertelli C."/>
            <person name="Schilde C."/>
            <person name="Kianianmomeni A."/>
            <person name="Burglin T.R."/>
            <person name="Frech C."/>
            <person name="Turcotte B."/>
            <person name="Kopec K.O."/>
            <person name="Synnott J.M."/>
            <person name="Choo C."/>
            <person name="Paponov I."/>
            <person name="Finkler A."/>
            <person name="Soon Heng Tan C."/>
            <person name="Hutchins A.P."/>
            <person name="Weinmeier T."/>
            <person name="Rattei T."/>
            <person name="Chu J.S."/>
            <person name="Gimenez G."/>
            <person name="Irimia M."/>
            <person name="Rigden D.J."/>
            <person name="Fitzpatrick D.A."/>
            <person name="Lorenzo-Morales J."/>
            <person name="Bateman A."/>
            <person name="Chiu C.H."/>
            <person name="Tang P."/>
            <person name="Hegemann P."/>
            <person name="Fromm H."/>
            <person name="Raoult D."/>
            <person name="Greub G."/>
            <person name="Miranda-Saavedra D."/>
            <person name="Chen N."/>
            <person name="Nash P."/>
            <person name="Ginger M.L."/>
            <person name="Horn M."/>
            <person name="Schaap P."/>
            <person name="Caler L."/>
            <person name="Loftus B."/>
        </authorList>
    </citation>
    <scope>NUCLEOTIDE SEQUENCE [LARGE SCALE GENOMIC DNA]</scope>
    <source>
        <strain evidence="4 5">Neff</strain>
    </source>
</reference>
<dbReference type="AlphaFoldDB" id="L8H3X0"/>
<feature type="region of interest" description="Disordered" evidence="2">
    <location>
        <begin position="1"/>
        <end position="20"/>
    </location>
</feature>
<dbReference type="PANTHER" id="PTHR45982">
    <property type="entry name" value="REGULATOR OF CHROMOSOME CONDENSATION"/>
    <property type="match status" value="1"/>
</dbReference>
<dbReference type="InterPro" id="IPR001810">
    <property type="entry name" value="F-box_dom"/>
</dbReference>
<feature type="region of interest" description="Disordered" evidence="2">
    <location>
        <begin position="207"/>
        <end position="231"/>
    </location>
</feature>
<dbReference type="InterPro" id="IPR036047">
    <property type="entry name" value="F-box-like_dom_sf"/>
</dbReference>
<feature type="repeat" description="RCC1" evidence="1">
    <location>
        <begin position="249"/>
        <end position="297"/>
    </location>
</feature>
<evidence type="ECO:0000256" key="1">
    <source>
        <dbReference type="PROSITE-ProRule" id="PRU00235"/>
    </source>
</evidence>
<feature type="repeat" description="RCC1" evidence="1">
    <location>
        <begin position="197"/>
        <end position="248"/>
    </location>
</feature>
<evidence type="ECO:0000313" key="5">
    <source>
        <dbReference type="Proteomes" id="UP000011083"/>
    </source>
</evidence>
<evidence type="ECO:0000313" key="4">
    <source>
        <dbReference type="EMBL" id="ELR20199.1"/>
    </source>
</evidence>
<dbReference type="KEGG" id="acan:ACA1_116710"/>
<dbReference type="PROSITE" id="PS50012">
    <property type="entry name" value="RCC1_3"/>
    <property type="match status" value="3"/>
</dbReference>
<dbReference type="Gene3D" id="1.20.1280.50">
    <property type="match status" value="1"/>
</dbReference>
<dbReference type="EMBL" id="KB007926">
    <property type="protein sequence ID" value="ELR20199.1"/>
    <property type="molecule type" value="Genomic_DNA"/>
</dbReference>
<name>L8H3X0_ACACF</name>
<dbReference type="OrthoDB" id="10253607at2759"/>